<keyword evidence="2" id="KW-0812">Transmembrane</keyword>
<evidence type="ECO:0000256" key="1">
    <source>
        <dbReference type="SAM" id="MobiDB-lite"/>
    </source>
</evidence>
<keyword evidence="4" id="KW-1185">Reference proteome</keyword>
<dbReference type="OrthoDB" id="1920951at2759"/>
<proteinExistence type="predicted"/>
<evidence type="ECO:0000313" key="4">
    <source>
        <dbReference type="Proteomes" id="UP000516437"/>
    </source>
</evidence>
<evidence type="ECO:0000313" key="3">
    <source>
        <dbReference type="EMBL" id="KAB1205100.1"/>
    </source>
</evidence>
<dbReference type="AlphaFoldDB" id="A0A6A1V1C1"/>
<comment type="caution">
    <text evidence="3">The sequence shown here is derived from an EMBL/GenBank/DDBJ whole genome shotgun (WGS) entry which is preliminary data.</text>
</comment>
<feature type="transmembrane region" description="Helical" evidence="2">
    <location>
        <begin position="474"/>
        <end position="498"/>
    </location>
</feature>
<dbReference type="PANTHER" id="PTHR33868">
    <property type="entry name" value="EXPRESSED PROTEIN"/>
    <property type="match status" value="1"/>
</dbReference>
<evidence type="ECO:0000256" key="2">
    <source>
        <dbReference type="SAM" id="Phobius"/>
    </source>
</evidence>
<sequence>MARAGAKAARHQYFFQEDARRGPKFSSSPSSSSSKSESDGAPNNAASGPVPPSPTNMKWWLNRQPNFGQHKDFTYEHRNALEAELEVLSCGFVNKSETISEDYRSKEEFCNQFVTKDSEYCSVEKPWEFSATCMKNEHDTGIPEFSAGLGYDSKRTPNKKDLGELWYLDDKFMGLDSFNCLFPEQAKRLSSDLGSDWAGSEKSEPWWRSAGQDELASLVAQKSLEHIENCDLPRPQAKQFRKGPSARTECFDHDEILASSLNQVAEKRFSNLEKYTCESATTDNSLQNTDQPFSLVSIELIFCGGLKSHTTPMIFRVDAITVSSAIAVLEHQFCDFSYFCIADENIINSTGNSTSKHETDNDPSKTELLEALCHSQTRAREAEKAAQQAYADKEHIIMLFFRQASQLFAYKQWFQLLQLENLCLQLKNKDQAMSSLFPVVLPWIPDKGRQIKKGQNKAGKRKHGKQKREIRRCAVAFAVGLGLASAGLLLGWTTGWLFPSL</sequence>
<feature type="compositionally biased region" description="Low complexity" evidence="1">
    <location>
        <begin position="26"/>
        <end position="35"/>
    </location>
</feature>
<name>A0A6A1V1C1_9ROSI</name>
<feature type="region of interest" description="Disordered" evidence="1">
    <location>
        <begin position="1"/>
        <end position="61"/>
    </location>
</feature>
<dbReference type="Proteomes" id="UP000516437">
    <property type="component" value="Chromosome 7"/>
</dbReference>
<keyword evidence="2" id="KW-0472">Membrane</keyword>
<dbReference type="PANTHER" id="PTHR33868:SF18">
    <property type="entry name" value="TRANSMEMBRANE PROTEIN"/>
    <property type="match status" value="1"/>
</dbReference>
<protein>
    <submittedName>
        <fullName evidence="3">Uncharacterized protein</fullName>
    </submittedName>
</protein>
<keyword evidence="2" id="KW-1133">Transmembrane helix</keyword>
<reference evidence="3 4" key="1">
    <citation type="journal article" date="2019" name="Plant Biotechnol. J.">
        <title>The red bayberry genome and genetic basis of sex determination.</title>
        <authorList>
            <person name="Jia H.M."/>
            <person name="Jia H.J."/>
            <person name="Cai Q.L."/>
            <person name="Wang Y."/>
            <person name="Zhao H.B."/>
            <person name="Yang W.F."/>
            <person name="Wang G.Y."/>
            <person name="Li Y.H."/>
            <person name="Zhan D.L."/>
            <person name="Shen Y.T."/>
            <person name="Niu Q.F."/>
            <person name="Chang L."/>
            <person name="Qiu J."/>
            <person name="Zhao L."/>
            <person name="Xie H.B."/>
            <person name="Fu W.Y."/>
            <person name="Jin J."/>
            <person name="Li X.W."/>
            <person name="Jiao Y."/>
            <person name="Zhou C.C."/>
            <person name="Tu T."/>
            <person name="Chai C.Y."/>
            <person name="Gao J.L."/>
            <person name="Fan L.J."/>
            <person name="van de Weg E."/>
            <person name="Wang J.Y."/>
            <person name="Gao Z.S."/>
        </authorList>
    </citation>
    <scope>NUCLEOTIDE SEQUENCE [LARGE SCALE GENOMIC DNA]</scope>
    <source>
        <tissue evidence="3">Leaves</tissue>
    </source>
</reference>
<dbReference type="EMBL" id="RXIC02000025">
    <property type="protein sequence ID" value="KAB1205100.1"/>
    <property type="molecule type" value="Genomic_DNA"/>
</dbReference>
<gene>
    <name evidence="3" type="ORF">CJ030_MR7G016744</name>
</gene>
<organism evidence="3 4">
    <name type="scientific">Morella rubra</name>
    <name type="common">Chinese bayberry</name>
    <dbReference type="NCBI Taxonomy" id="262757"/>
    <lineage>
        <taxon>Eukaryota</taxon>
        <taxon>Viridiplantae</taxon>
        <taxon>Streptophyta</taxon>
        <taxon>Embryophyta</taxon>
        <taxon>Tracheophyta</taxon>
        <taxon>Spermatophyta</taxon>
        <taxon>Magnoliopsida</taxon>
        <taxon>eudicotyledons</taxon>
        <taxon>Gunneridae</taxon>
        <taxon>Pentapetalae</taxon>
        <taxon>rosids</taxon>
        <taxon>fabids</taxon>
        <taxon>Fagales</taxon>
        <taxon>Myricaceae</taxon>
        <taxon>Morella</taxon>
    </lineage>
</organism>
<accession>A0A6A1V1C1</accession>